<dbReference type="InterPro" id="IPR050952">
    <property type="entry name" value="TRIM-NHL_E3_ligases"/>
</dbReference>
<name>A0A1R3VH75_9HYPH</name>
<dbReference type="GO" id="GO:0000209">
    <property type="term" value="P:protein polyubiquitination"/>
    <property type="evidence" value="ECO:0007669"/>
    <property type="project" value="TreeGrafter"/>
</dbReference>
<proteinExistence type="predicted"/>
<dbReference type="Pfam" id="PF09684">
    <property type="entry name" value="Tail_P2_I"/>
    <property type="match status" value="1"/>
</dbReference>
<gene>
    <name evidence="1" type="ORF">BQ8794_50726</name>
</gene>
<dbReference type="STRING" id="1631249.BQ8794_50726"/>
<evidence type="ECO:0008006" key="3">
    <source>
        <dbReference type="Google" id="ProtNLM"/>
    </source>
</evidence>
<dbReference type="InterPro" id="IPR011042">
    <property type="entry name" value="6-blade_b-propeller_TolB-like"/>
</dbReference>
<reference evidence="2" key="1">
    <citation type="submission" date="2017-01" db="EMBL/GenBank/DDBJ databases">
        <authorList>
            <person name="Brunel B."/>
        </authorList>
    </citation>
    <scope>NUCLEOTIDE SEQUENCE [LARGE SCALE GENOMIC DNA]</scope>
</reference>
<dbReference type="GO" id="GO:0061630">
    <property type="term" value="F:ubiquitin protein ligase activity"/>
    <property type="evidence" value="ECO:0007669"/>
    <property type="project" value="TreeGrafter"/>
</dbReference>
<sequence>MGTPAPAFRMDARAGWRAAVLDHVSQASGALRLSTLPVSAAPLGSPSGSFGGLSLPVTVAIGRAGEIYLLDRRSGTILVYDACSETFVPVACLPGAGGAVGGRDPVGLLVDCRGDLLVLDAGNRRIEAWSSADWRLRGHLGAFAWRDGRPVAIRPKPELDPPTGVPTGAQSFPADAWMPAGMAMLPDGRVAVTDSRHGLIHLFGARLRYLRSFDGAFEAQPALAAPTVMTADRDGWLYVVEDGKAAVAIIDRDGHIVERVDTADAIAGRFVKPVLAVDEDGTIWISDRVSGDVCRVRRSCAGQCLPPERVRLVPAGCPLLAFDASGNAIFGDPRSPCLMRADGTRYETAGLFNSQTLDSGLSGCVWDTVEIDAATPFGTRLSIATATSHFDLTPAEVDALTQDQWTLSPVSGHMAGRFECAVRSRPGRFLWLRLVFEGDGAATPAVNAASVRWPRETSARYLPAVFSEGAESADFFARFIEIFDRARAGALEPLETLPAYFDPLATPAAERGEAGADFLDWLGGWIGLALDRNWSVDRRRRLVAEAPALFRLRGTVKGLKLHVALYTGTEPQVIEHFRLRRWLSLDEGALGDTAALWGPEIVRRLQLDAYSEIGTFALIDGGDPLTDPFDAFAHRATLYVPAGSGFADADLAALEAIVEMAKPAHVEIDVRLMRPRFVIGCDLVLGVNTVLGRDTKPVRIDEATPGGEILLDGPRRPFALNPGLRIGRDTILE</sequence>
<dbReference type="NCBIfam" id="TIGR02242">
    <property type="entry name" value="tail_TIGR02242"/>
    <property type="match status" value="1"/>
</dbReference>
<dbReference type="GO" id="GO:0043161">
    <property type="term" value="P:proteasome-mediated ubiquitin-dependent protein catabolic process"/>
    <property type="evidence" value="ECO:0007669"/>
    <property type="project" value="TreeGrafter"/>
</dbReference>
<protein>
    <recommendedName>
        <fullName evidence="3">Phage tail protein</fullName>
    </recommendedName>
</protein>
<dbReference type="InterPro" id="IPR011748">
    <property type="entry name" value="Unchr_phage_tail-like"/>
</dbReference>
<keyword evidence="2" id="KW-1185">Reference proteome</keyword>
<dbReference type="PANTHER" id="PTHR24104">
    <property type="entry name" value="E3 UBIQUITIN-PROTEIN LIGASE NHLRC1-RELATED"/>
    <property type="match status" value="1"/>
</dbReference>
<evidence type="ECO:0000313" key="1">
    <source>
        <dbReference type="EMBL" id="SIT58624.1"/>
    </source>
</evidence>
<dbReference type="SUPFAM" id="SSF101898">
    <property type="entry name" value="NHL repeat"/>
    <property type="match status" value="1"/>
</dbReference>
<dbReference type="Gene3D" id="2.120.10.30">
    <property type="entry name" value="TolB, C-terminal domain"/>
    <property type="match status" value="2"/>
</dbReference>
<dbReference type="InterPro" id="IPR006521">
    <property type="entry name" value="Tail_protein_I"/>
</dbReference>
<dbReference type="GO" id="GO:0008270">
    <property type="term" value="F:zinc ion binding"/>
    <property type="evidence" value="ECO:0007669"/>
    <property type="project" value="UniProtKB-KW"/>
</dbReference>
<evidence type="ECO:0000313" key="2">
    <source>
        <dbReference type="Proteomes" id="UP000188388"/>
    </source>
</evidence>
<dbReference type="AlphaFoldDB" id="A0A1R3VH75"/>
<dbReference type="Proteomes" id="UP000188388">
    <property type="component" value="Unassembled WGS sequence"/>
</dbReference>
<dbReference type="EMBL" id="FTPD01000045">
    <property type="protein sequence ID" value="SIT58624.1"/>
    <property type="molecule type" value="Genomic_DNA"/>
</dbReference>
<dbReference type="CDD" id="cd05819">
    <property type="entry name" value="NHL"/>
    <property type="match status" value="1"/>
</dbReference>
<dbReference type="PANTHER" id="PTHR24104:SF25">
    <property type="entry name" value="PROTEIN LIN-41"/>
    <property type="match status" value="1"/>
</dbReference>
<accession>A0A1R3VH75</accession>
<dbReference type="RefSeq" id="WP_077381623.1">
    <property type="nucleotide sequence ID" value="NZ_FTPD01000045.1"/>
</dbReference>
<organism evidence="1 2">
    <name type="scientific">Mesorhizobium prunaredense</name>
    <dbReference type="NCBI Taxonomy" id="1631249"/>
    <lineage>
        <taxon>Bacteria</taxon>
        <taxon>Pseudomonadati</taxon>
        <taxon>Pseudomonadota</taxon>
        <taxon>Alphaproteobacteria</taxon>
        <taxon>Hyphomicrobiales</taxon>
        <taxon>Phyllobacteriaceae</taxon>
        <taxon>Mesorhizobium</taxon>
    </lineage>
</organism>